<dbReference type="AlphaFoldDB" id="A0A9P7UYA7"/>
<accession>A0A9P7UYA7</accession>
<dbReference type="Proteomes" id="UP001049176">
    <property type="component" value="Chromosome 2"/>
</dbReference>
<evidence type="ECO:0000313" key="1">
    <source>
        <dbReference type="EMBL" id="KAG7096830.1"/>
    </source>
</evidence>
<comment type="caution">
    <text evidence="1">The sequence shown here is derived from an EMBL/GenBank/DDBJ whole genome shotgun (WGS) entry which is preliminary data.</text>
</comment>
<sequence length="245" mass="27162">MNWPSSSIDSLPSSVFPLMEVPSCWGGRVLPLLAVANTPTLPEQIRNRLGAHIRSCVIYESAPICFGLPMPSQNYSPLVVESIPPNKRLQAFAQWATGYFDHDASGNKFTLQTPHDPDTLEWVLHSSKIPTYYNIPTEELTQMTVYGDEASTDLPMLFFFQNEHKKALTAVLKDPDVASTFPNLKRAYITGDKAPAFGIAGMWAIQDEPGLMDAPIHFELVKGGNHFAMWDDPNMILNAVLRAAT</sequence>
<protein>
    <submittedName>
        <fullName evidence="1">Uncharacterized protein</fullName>
    </submittedName>
</protein>
<evidence type="ECO:0000313" key="2">
    <source>
        <dbReference type="Proteomes" id="UP001049176"/>
    </source>
</evidence>
<dbReference type="GeneID" id="66073315"/>
<reference evidence="1" key="1">
    <citation type="journal article" date="2021" name="Genome Biol. Evol.">
        <title>The assembled and annotated genome of the fairy-ring fungus Marasmius oreades.</title>
        <authorList>
            <person name="Hiltunen M."/>
            <person name="Ament-Velasquez S.L."/>
            <person name="Johannesson H."/>
        </authorList>
    </citation>
    <scope>NUCLEOTIDE SEQUENCE</scope>
    <source>
        <strain evidence="1">03SP1</strain>
    </source>
</reference>
<dbReference type="RefSeq" id="XP_043013300.1">
    <property type="nucleotide sequence ID" value="XM_043148700.1"/>
</dbReference>
<keyword evidence="2" id="KW-1185">Reference proteome</keyword>
<proteinExistence type="predicted"/>
<dbReference type="OrthoDB" id="3466517at2759"/>
<organism evidence="1 2">
    <name type="scientific">Marasmius oreades</name>
    <name type="common">fairy-ring Marasmius</name>
    <dbReference type="NCBI Taxonomy" id="181124"/>
    <lineage>
        <taxon>Eukaryota</taxon>
        <taxon>Fungi</taxon>
        <taxon>Dikarya</taxon>
        <taxon>Basidiomycota</taxon>
        <taxon>Agaricomycotina</taxon>
        <taxon>Agaricomycetes</taxon>
        <taxon>Agaricomycetidae</taxon>
        <taxon>Agaricales</taxon>
        <taxon>Marasmiineae</taxon>
        <taxon>Marasmiaceae</taxon>
        <taxon>Marasmius</taxon>
    </lineage>
</organism>
<gene>
    <name evidence="1" type="ORF">E1B28_004239</name>
</gene>
<dbReference type="KEGG" id="more:E1B28_004239"/>
<name>A0A9P7UYA7_9AGAR</name>
<dbReference type="EMBL" id="CM032182">
    <property type="protein sequence ID" value="KAG7096830.1"/>
    <property type="molecule type" value="Genomic_DNA"/>
</dbReference>